<comment type="caution">
    <text evidence="6">The sequence shown here is derived from an EMBL/GenBank/DDBJ whole genome shotgun (WGS) entry which is preliminary data.</text>
</comment>
<dbReference type="AlphaFoldDB" id="B9XC60"/>
<evidence type="ECO:0000256" key="1">
    <source>
        <dbReference type="ARBA" id="ARBA00022723"/>
    </source>
</evidence>
<dbReference type="STRING" id="320771.Cflav_PD5163"/>
<dbReference type="InterPro" id="IPR004843">
    <property type="entry name" value="Calcineurin-like_PHP"/>
</dbReference>
<evidence type="ECO:0000313" key="7">
    <source>
        <dbReference type="Proteomes" id="UP000003688"/>
    </source>
</evidence>
<evidence type="ECO:0000256" key="3">
    <source>
        <dbReference type="ARBA" id="ARBA00023004"/>
    </source>
</evidence>
<comment type="similarity">
    <text evidence="4">Belongs to the cyclic nucleotide phosphodiesterase class-III family.</text>
</comment>
<keyword evidence="1" id="KW-0479">Metal-binding</keyword>
<protein>
    <submittedName>
        <fullName evidence="6">Metallophosphoesterase</fullName>
    </submittedName>
</protein>
<keyword evidence="7" id="KW-1185">Reference proteome</keyword>
<dbReference type="SUPFAM" id="SSF56300">
    <property type="entry name" value="Metallo-dependent phosphatases"/>
    <property type="match status" value="1"/>
</dbReference>
<dbReference type="RefSeq" id="WP_007413408.1">
    <property type="nucleotide sequence ID" value="NZ_ABOX02000004.1"/>
</dbReference>
<accession>B9XC60</accession>
<dbReference type="PANTHER" id="PTHR42988">
    <property type="entry name" value="PHOSPHOHYDROLASE"/>
    <property type="match status" value="1"/>
</dbReference>
<dbReference type="InterPro" id="IPR006311">
    <property type="entry name" value="TAT_signal"/>
</dbReference>
<dbReference type="InterPro" id="IPR029052">
    <property type="entry name" value="Metallo-depent_PP-like"/>
</dbReference>
<keyword evidence="2" id="KW-0378">Hydrolase</keyword>
<reference evidence="6 7" key="1">
    <citation type="journal article" date="2011" name="J. Bacteriol.">
        <title>Genome sequence of 'Pedosphaera parvula' Ellin514, an aerobic Verrucomicrobial isolate from pasture soil.</title>
        <authorList>
            <person name="Kant R."/>
            <person name="van Passel M.W."/>
            <person name="Sangwan P."/>
            <person name="Palva A."/>
            <person name="Lucas S."/>
            <person name="Copeland A."/>
            <person name="Lapidus A."/>
            <person name="Glavina Del Rio T."/>
            <person name="Dalin E."/>
            <person name="Tice H."/>
            <person name="Bruce D."/>
            <person name="Goodwin L."/>
            <person name="Pitluck S."/>
            <person name="Chertkov O."/>
            <person name="Larimer F.W."/>
            <person name="Land M.L."/>
            <person name="Hauser L."/>
            <person name="Brettin T.S."/>
            <person name="Detter J.C."/>
            <person name="Han S."/>
            <person name="de Vos W.M."/>
            <person name="Janssen P.H."/>
            <person name="Smidt H."/>
        </authorList>
    </citation>
    <scope>NUCLEOTIDE SEQUENCE [LARGE SCALE GENOMIC DNA]</scope>
    <source>
        <strain evidence="6 7">Ellin514</strain>
    </source>
</reference>
<dbReference type="Pfam" id="PF00149">
    <property type="entry name" value="Metallophos"/>
    <property type="match status" value="1"/>
</dbReference>
<feature type="domain" description="Calcineurin-like phosphoesterase" evidence="5">
    <location>
        <begin position="44"/>
        <end position="238"/>
    </location>
</feature>
<dbReference type="EMBL" id="ABOX02000004">
    <property type="protein sequence ID" value="EEF62528.1"/>
    <property type="molecule type" value="Genomic_DNA"/>
</dbReference>
<keyword evidence="3" id="KW-0408">Iron</keyword>
<evidence type="ECO:0000259" key="5">
    <source>
        <dbReference type="Pfam" id="PF00149"/>
    </source>
</evidence>
<dbReference type="Gene3D" id="3.60.21.10">
    <property type="match status" value="1"/>
</dbReference>
<evidence type="ECO:0000256" key="4">
    <source>
        <dbReference type="ARBA" id="ARBA00025742"/>
    </source>
</evidence>
<dbReference type="PANTHER" id="PTHR42988:SF2">
    <property type="entry name" value="CYCLIC NUCLEOTIDE PHOSPHODIESTERASE CBUA0032-RELATED"/>
    <property type="match status" value="1"/>
</dbReference>
<dbReference type="InterPro" id="IPR050884">
    <property type="entry name" value="CNP_phosphodiesterase-III"/>
</dbReference>
<dbReference type="Proteomes" id="UP000003688">
    <property type="component" value="Unassembled WGS sequence"/>
</dbReference>
<dbReference type="GO" id="GO:0016787">
    <property type="term" value="F:hydrolase activity"/>
    <property type="evidence" value="ECO:0007669"/>
    <property type="project" value="UniProtKB-KW"/>
</dbReference>
<evidence type="ECO:0000256" key="2">
    <source>
        <dbReference type="ARBA" id="ARBA00022801"/>
    </source>
</evidence>
<sequence precursor="true">MPIHLPPVSRRRFLASTLAAGAGLLISRDLFAKGRDTDPNSWALVSDIHLAADRKKLGRGINMADNFTQVTTQLLDPKWRHSAMLISGDLAFNSGESADYATVTELLQPVQAGGIPIHLTLGNHDNREHFWDAIAEAKAAKRPVTDHQVSLLRSSRANWFVLDSLEQTLATPGLIGEAQLDWLAHALDDNKRKPALIVVHHNLNDNSGKPSGLKDGDKLLDIIRPRKHVKALLYGHSHDWEVKQDSSGIHLINLPPTAYVFKEGKPNGWVHASLQSKGMQLELRCLDSSHPQHGETHDLKWRA</sequence>
<dbReference type="PROSITE" id="PS51318">
    <property type="entry name" value="TAT"/>
    <property type="match status" value="1"/>
</dbReference>
<gene>
    <name evidence="6" type="ORF">Cflav_PD5163</name>
</gene>
<evidence type="ECO:0000313" key="6">
    <source>
        <dbReference type="EMBL" id="EEF62528.1"/>
    </source>
</evidence>
<dbReference type="GO" id="GO:0046872">
    <property type="term" value="F:metal ion binding"/>
    <property type="evidence" value="ECO:0007669"/>
    <property type="project" value="UniProtKB-KW"/>
</dbReference>
<organism evidence="6 7">
    <name type="scientific">Pedosphaera parvula (strain Ellin514)</name>
    <dbReference type="NCBI Taxonomy" id="320771"/>
    <lineage>
        <taxon>Bacteria</taxon>
        <taxon>Pseudomonadati</taxon>
        <taxon>Verrucomicrobiota</taxon>
        <taxon>Pedosphaerae</taxon>
        <taxon>Pedosphaerales</taxon>
        <taxon>Pedosphaeraceae</taxon>
        <taxon>Pedosphaera</taxon>
    </lineage>
</organism>
<proteinExistence type="inferred from homology"/>
<dbReference type="OrthoDB" id="5505563at2"/>
<name>B9XC60_PEDPL</name>